<dbReference type="Pfam" id="PF00271">
    <property type="entry name" value="Helicase_C"/>
    <property type="match status" value="1"/>
</dbReference>
<evidence type="ECO:0000259" key="2">
    <source>
        <dbReference type="PROSITE" id="PS51194"/>
    </source>
</evidence>
<dbReference type="PROSITE" id="PS51194">
    <property type="entry name" value="HELICASE_CTER"/>
    <property type="match status" value="1"/>
</dbReference>
<evidence type="ECO:0000256" key="1">
    <source>
        <dbReference type="ARBA" id="ARBA00022801"/>
    </source>
</evidence>
<dbReference type="InterPro" id="IPR027417">
    <property type="entry name" value="P-loop_NTPase"/>
</dbReference>
<keyword evidence="3" id="KW-0347">Helicase</keyword>
<dbReference type="GO" id="GO:0004386">
    <property type="term" value="F:helicase activity"/>
    <property type="evidence" value="ECO:0007669"/>
    <property type="project" value="UniProtKB-KW"/>
</dbReference>
<dbReference type="Proteomes" id="UP001209681">
    <property type="component" value="Unassembled WGS sequence"/>
</dbReference>
<keyword evidence="4" id="KW-1185">Reference proteome</keyword>
<evidence type="ECO:0000313" key="4">
    <source>
        <dbReference type="Proteomes" id="UP001209681"/>
    </source>
</evidence>
<organism evidence="3 4">
    <name type="scientific">Desulfobotulus pelophilus</name>
    <dbReference type="NCBI Taxonomy" id="2823377"/>
    <lineage>
        <taxon>Bacteria</taxon>
        <taxon>Pseudomonadati</taxon>
        <taxon>Thermodesulfobacteriota</taxon>
        <taxon>Desulfobacteria</taxon>
        <taxon>Desulfobacterales</taxon>
        <taxon>Desulfobacteraceae</taxon>
        <taxon>Desulfobotulus</taxon>
    </lineage>
</organism>
<gene>
    <name evidence="3" type="ORF">OOT00_09265</name>
</gene>
<dbReference type="PANTHER" id="PTHR10799">
    <property type="entry name" value="SNF2/RAD54 HELICASE FAMILY"/>
    <property type="match status" value="1"/>
</dbReference>
<dbReference type="CDD" id="cd18793">
    <property type="entry name" value="SF2_C_SNF"/>
    <property type="match status" value="1"/>
</dbReference>
<dbReference type="EMBL" id="JAPFPW010000009">
    <property type="protein sequence ID" value="MCW7754177.1"/>
    <property type="molecule type" value="Genomic_DNA"/>
</dbReference>
<reference evidence="3 4" key="1">
    <citation type="submission" date="2022-11" db="EMBL/GenBank/DDBJ databases">
        <title>Desulfobotulus tamanensis H1 sp. nov. - anaerobic, alkaliphilic, sulphate reducing bacterium isolated from terrestrial mud volcano.</title>
        <authorList>
            <person name="Frolova A."/>
            <person name="Merkel A.Y."/>
            <person name="Slobodkin A.I."/>
        </authorList>
    </citation>
    <scope>NUCLEOTIDE SEQUENCE [LARGE SCALE GENOMIC DNA]</scope>
    <source>
        <strain evidence="3 4">H1</strain>
    </source>
</reference>
<keyword evidence="3" id="KW-0067">ATP-binding</keyword>
<keyword evidence="3" id="KW-0547">Nucleotide-binding</keyword>
<feature type="domain" description="Helicase C-terminal" evidence="2">
    <location>
        <begin position="43"/>
        <end position="203"/>
    </location>
</feature>
<sequence length="220" mass="24136">MESSDGIQRKGMVLAALSKRKQICNHPAHFLRDGSAVEGRSGKLERLTEMMEEVLVAGEKAHISSQFKEMGDILNTHLPQSFGQEVLFLHGETVVKDRDTMVSRFQAGKSGPKIFVLSPKAGGTGLNLTEASHVFHSDRWWNPAVENQATDRAFRIGQKMNVQVHKFLCAGTMEERIDAMLEKKSALSESIVGSGEGWVTELSTSALKKVLALSKEAVGE</sequence>
<accession>A0ABT3N9N2</accession>
<name>A0ABT3N9N2_9BACT</name>
<dbReference type="RefSeq" id="WP_265425096.1">
    <property type="nucleotide sequence ID" value="NZ_JAPFPW010000009.1"/>
</dbReference>
<dbReference type="InterPro" id="IPR049730">
    <property type="entry name" value="SNF2/RAD54-like_C"/>
</dbReference>
<dbReference type="SUPFAM" id="SSF52540">
    <property type="entry name" value="P-loop containing nucleoside triphosphate hydrolases"/>
    <property type="match status" value="1"/>
</dbReference>
<protein>
    <submittedName>
        <fullName evidence="3">SWF/SNF helicase family protein</fullName>
    </submittedName>
</protein>
<evidence type="ECO:0000313" key="3">
    <source>
        <dbReference type="EMBL" id="MCW7754177.1"/>
    </source>
</evidence>
<comment type="caution">
    <text evidence="3">The sequence shown here is derived from an EMBL/GenBank/DDBJ whole genome shotgun (WGS) entry which is preliminary data.</text>
</comment>
<keyword evidence="1" id="KW-0378">Hydrolase</keyword>
<dbReference type="SMART" id="SM00490">
    <property type="entry name" value="HELICc"/>
    <property type="match status" value="1"/>
</dbReference>
<dbReference type="Gene3D" id="3.40.50.300">
    <property type="entry name" value="P-loop containing nucleotide triphosphate hydrolases"/>
    <property type="match status" value="1"/>
</dbReference>
<dbReference type="InterPro" id="IPR001650">
    <property type="entry name" value="Helicase_C-like"/>
</dbReference>
<proteinExistence type="predicted"/>